<dbReference type="Proteomes" id="UP001175271">
    <property type="component" value="Unassembled WGS sequence"/>
</dbReference>
<comment type="subcellular location">
    <subcellularLocation>
        <location evidence="1">Nucleus</location>
    </subcellularLocation>
</comment>
<feature type="compositionally biased region" description="Low complexity" evidence="7">
    <location>
        <begin position="42"/>
        <end position="51"/>
    </location>
</feature>
<feature type="compositionally biased region" description="Basic and acidic residues" evidence="7">
    <location>
        <begin position="583"/>
        <end position="593"/>
    </location>
</feature>
<evidence type="ECO:0000256" key="6">
    <source>
        <dbReference type="SAM" id="Coils"/>
    </source>
</evidence>
<evidence type="ECO:0000313" key="9">
    <source>
        <dbReference type="Proteomes" id="UP001175271"/>
    </source>
</evidence>
<evidence type="ECO:0000256" key="2">
    <source>
        <dbReference type="ARBA" id="ARBA00006076"/>
    </source>
</evidence>
<keyword evidence="4" id="KW-0508">mRNA splicing</keyword>
<comment type="caution">
    <text evidence="8">The sequence shown here is derived from an EMBL/GenBank/DDBJ whole genome shotgun (WGS) entry which is preliminary data.</text>
</comment>
<feature type="compositionally biased region" description="Basic and acidic residues" evidence="7">
    <location>
        <begin position="516"/>
        <end position="533"/>
    </location>
</feature>
<dbReference type="GO" id="GO:0046540">
    <property type="term" value="C:U4/U6 x U5 tri-snRNP complex"/>
    <property type="evidence" value="ECO:0007669"/>
    <property type="project" value="InterPro"/>
</dbReference>
<dbReference type="EMBL" id="JAUCMV010000003">
    <property type="protein sequence ID" value="KAK0412728.1"/>
    <property type="molecule type" value="Genomic_DNA"/>
</dbReference>
<accession>A0AA39LX13</accession>
<feature type="compositionally biased region" description="Basic and acidic residues" evidence="7">
    <location>
        <begin position="30"/>
        <end position="41"/>
    </location>
</feature>
<feature type="compositionally biased region" description="Acidic residues" evidence="7">
    <location>
        <begin position="534"/>
        <end position="543"/>
    </location>
</feature>
<name>A0AA39LX13_9BILA</name>
<dbReference type="PANTHER" id="PTHR14152:SF5">
    <property type="entry name" value="U4_U6.U5 TRI-SNRNP-ASSOCIATED PROTEIN 1"/>
    <property type="match status" value="1"/>
</dbReference>
<evidence type="ECO:0008006" key="10">
    <source>
        <dbReference type="Google" id="ProtNLM"/>
    </source>
</evidence>
<proteinExistence type="inferred from homology"/>
<feature type="compositionally biased region" description="Acidic residues" evidence="7">
    <location>
        <begin position="452"/>
        <end position="463"/>
    </location>
</feature>
<evidence type="ECO:0000256" key="3">
    <source>
        <dbReference type="ARBA" id="ARBA00022664"/>
    </source>
</evidence>
<evidence type="ECO:0000256" key="4">
    <source>
        <dbReference type="ARBA" id="ARBA00023187"/>
    </source>
</evidence>
<feature type="compositionally biased region" description="Acidic residues" evidence="7">
    <location>
        <begin position="480"/>
        <end position="492"/>
    </location>
</feature>
<evidence type="ECO:0000313" key="8">
    <source>
        <dbReference type="EMBL" id="KAK0412728.1"/>
    </source>
</evidence>
<feature type="compositionally biased region" description="Basic and acidic residues" evidence="7">
    <location>
        <begin position="183"/>
        <end position="200"/>
    </location>
</feature>
<evidence type="ECO:0000256" key="1">
    <source>
        <dbReference type="ARBA" id="ARBA00004123"/>
    </source>
</evidence>
<dbReference type="Pfam" id="PF03343">
    <property type="entry name" value="SART-1"/>
    <property type="match status" value="1"/>
</dbReference>
<feature type="region of interest" description="Disordered" evidence="7">
    <location>
        <begin position="784"/>
        <end position="843"/>
    </location>
</feature>
<feature type="compositionally biased region" description="Basic residues" evidence="7">
    <location>
        <begin position="1"/>
        <end position="11"/>
    </location>
</feature>
<organism evidence="8 9">
    <name type="scientific">Steinernema hermaphroditum</name>
    <dbReference type="NCBI Taxonomy" id="289476"/>
    <lineage>
        <taxon>Eukaryota</taxon>
        <taxon>Metazoa</taxon>
        <taxon>Ecdysozoa</taxon>
        <taxon>Nematoda</taxon>
        <taxon>Chromadorea</taxon>
        <taxon>Rhabditida</taxon>
        <taxon>Tylenchina</taxon>
        <taxon>Panagrolaimomorpha</taxon>
        <taxon>Strongyloidoidea</taxon>
        <taxon>Steinernematidae</taxon>
        <taxon>Steinernema</taxon>
    </lineage>
</organism>
<dbReference type="GO" id="GO:0045292">
    <property type="term" value="P:mRNA cis splicing, via spliceosome"/>
    <property type="evidence" value="ECO:0007669"/>
    <property type="project" value="TreeGrafter"/>
</dbReference>
<comment type="similarity">
    <text evidence="2">Belongs to the SNU66/SART1 family.</text>
</comment>
<feature type="compositionally biased region" description="Basic and acidic residues" evidence="7">
    <location>
        <begin position="790"/>
        <end position="805"/>
    </location>
</feature>
<evidence type="ECO:0000256" key="7">
    <source>
        <dbReference type="SAM" id="MobiDB-lite"/>
    </source>
</evidence>
<dbReference type="InterPro" id="IPR045347">
    <property type="entry name" value="HIND"/>
</dbReference>
<keyword evidence="3" id="KW-0507">mRNA processing</keyword>
<feature type="region of interest" description="Disordered" evidence="7">
    <location>
        <begin position="384"/>
        <end position="552"/>
    </location>
</feature>
<dbReference type="InterPro" id="IPR005011">
    <property type="entry name" value="SNU66/SART1"/>
</dbReference>
<dbReference type="GO" id="GO:0000481">
    <property type="term" value="P:maturation of 5S rRNA"/>
    <property type="evidence" value="ECO:0007669"/>
    <property type="project" value="TreeGrafter"/>
</dbReference>
<feature type="region of interest" description="Disordered" evidence="7">
    <location>
        <begin position="1"/>
        <end position="114"/>
    </location>
</feature>
<keyword evidence="9" id="KW-1185">Reference proteome</keyword>
<feature type="compositionally biased region" description="Basic and acidic residues" evidence="7">
    <location>
        <begin position="622"/>
        <end position="631"/>
    </location>
</feature>
<reference evidence="8" key="1">
    <citation type="submission" date="2023-06" db="EMBL/GenBank/DDBJ databases">
        <title>Genomic analysis of the entomopathogenic nematode Steinernema hermaphroditum.</title>
        <authorList>
            <person name="Schwarz E.M."/>
            <person name="Heppert J.K."/>
            <person name="Baniya A."/>
            <person name="Schwartz H.T."/>
            <person name="Tan C.-H."/>
            <person name="Antoshechkin I."/>
            <person name="Sternberg P.W."/>
            <person name="Goodrich-Blair H."/>
            <person name="Dillman A.R."/>
        </authorList>
    </citation>
    <scope>NUCLEOTIDE SEQUENCE</scope>
    <source>
        <strain evidence="8">PS9179</strain>
        <tissue evidence="8">Whole animal</tissue>
    </source>
</reference>
<keyword evidence="6" id="KW-0175">Coiled coil</keyword>
<keyword evidence="5" id="KW-0539">Nucleus</keyword>
<feature type="compositionally biased region" description="Basic and acidic residues" evidence="7">
    <location>
        <begin position="100"/>
        <end position="114"/>
    </location>
</feature>
<dbReference type="Pfam" id="PF19252">
    <property type="entry name" value="HIND"/>
    <property type="match status" value="1"/>
</dbReference>
<feature type="coiled-coil region" evidence="6">
    <location>
        <begin position="342"/>
        <end position="376"/>
    </location>
</feature>
<feature type="region of interest" description="Disordered" evidence="7">
    <location>
        <begin position="582"/>
        <end position="679"/>
    </location>
</feature>
<protein>
    <recommendedName>
        <fullName evidence="10">U4/U6.U5 tri-snRNP-associated protein 1</fullName>
    </recommendedName>
</protein>
<evidence type="ECO:0000256" key="5">
    <source>
        <dbReference type="ARBA" id="ARBA00023242"/>
    </source>
</evidence>
<feature type="compositionally biased region" description="Basic residues" evidence="7">
    <location>
        <begin position="387"/>
        <end position="404"/>
    </location>
</feature>
<sequence length="843" mass="95989">MGGRDYRKKRKAGVDEDTSEEGVARRQARERRQREREERGSSRSSRSRSGSPTEKKSKRTRERSPAESGGGGGGGEESLSIEETNKLRAQLGLAPLEVDDGPKIRESESGDPNEKVVVEDGFEFVHKPADSWTAANKETKVKERLEAAKASRKIKNKVLTQQKGLADSESDDESAASWVAKSRQLEEERKRAAEKAKELDALDEENEEASRIEEEKRKAARAKARAAAKERAAKAGDPSLGGLIVGHSKEAFLDGRDTILVLQDKSVLDDDGEEVLVNPNLVENEMHKKNVELRKRKEVYRPYEQAMDEFGESTGQVLAKYDEELEGMKRETFRLDAKGELDVEQEAEEDRIKRELEKATRNLQTLDQEKFKVASEFYTEEEMISFRKPKKKKDGKKLRKKGKVLKADDLMPEAADDDDRGSRESRQKRLAARRHQQDEEDVKMETEAPVKEEDETEEGELPEEAPSSKLQNFAKSLKDDVDEEEDESEDDTFGGVDIAGVFVDDDAEDELSSALEKTRRLRQQEVKQELKEEPSDDEEDMETDQNKRGMVIDSTSEYCRNLGEIPTYGLAGNRDDVDEIDFEDFRKEIKQETPEEEEVEDEDNGFGRRRRSSSPSEDEDEQRPSDKRGEWVEATATSHVARKEDLERRYRDDRKVKKEESSDDEDYESALGQETDASKGVGAMLKLAQQKGYLEAGKKRSGTMSLKHLESRNYSKVETSRYDIEEKYTKKLERMGTTGSGPVRSFAEKKGYNPEVKISYTDSQGREMDAKQAFRELSWKFHGKRPGLKQQEKRMAQSQKKELMKKMNSSDTPLGTLSKQLKKQEQEQSPFIFISGGTQLKKD</sequence>
<feature type="compositionally biased region" description="Basic and acidic residues" evidence="7">
    <location>
        <begin position="208"/>
        <end position="217"/>
    </location>
</feature>
<feature type="compositionally biased region" description="Acidic residues" evidence="7">
    <location>
        <begin position="594"/>
        <end position="604"/>
    </location>
</feature>
<gene>
    <name evidence="8" type="ORF">QR680_006372</name>
</gene>
<feature type="region of interest" description="Disordered" evidence="7">
    <location>
        <begin position="149"/>
        <end position="220"/>
    </location>
</feature>
<feature type="compositionally biased region" description="Basic and acidic residues" evidence="7">
    <location>
        <begin position="641"/>
        <end position="660"/>
    </location>
</feature>
<dbReference type="AlphaFoldDB" id="A0AA39LX13"/>
<feature type="compositionally biased region" description="Acidic residues" evidence="7">
    <location>
        <begin position="410"/>
        <end position="419"/>
    </location>
</feature>
<dbReference type="PANTHER" id="PTHR14152">
    <property type="entry name" value="SQUAMOUS CELL CARCINOMA ANTIGEN RECOGNISED BY CYTOTOXIC T LYMPHOCYTES"/>
    <property type="match status" value="1"/>
</dbReference>